<dbReference type="InterPro" id="IPR001128">
    <property type="entry name" value="Cyt_P450"/>
</dbReference>
<comment type="subcellular location">
    <subcellularLocation>
        <location evidence="2">Membrane</location>
    </subcellularLocation>
</comment>
<evidence type="ECO:0000256" key="5">
    <source>
        <dbReference type="ARBA" id="ARBA00022692"/>
    </source>
</evidence>
<evidence type="ECO:0000256" key="9">
    <source>
        <dbReference type="ARBA" id="ARBA00023004"/>
    </source>
</evidence>
<evidence type="ECO:0000256" key="12">
    <source>
        <dbReference type="PIRSR" id="PIRSR602401-1"/>
    </source>
</evidence>
<dbReference type="FunFam" id="1.10.630.10:FF:000063">
    <property type="entry name" value="Cytochrome P450 monooxygenase"/>
    <property type="match status" value="1"/>
</dbReference>
<dbReference type="InterPro" id="IPR002401">
    <property type="entry name" value="Cyt_P450_E_grp-I"/>
</dbReference>
<evidence type="ECO:0000256" key="4">
    <source>
        <dbReference type="ARBA" id="ARBA00022617"/>
    </source>
</evidence>
<dbReference type="InterPro" id="IPR050121">
    <property type="entry name" value="Cytochrome_P450_monoxygenase"/>
</dbReference>
<dbReference type="EMBL" id="KZ613943">
    <property type="protein sequence ID" value="PMD42618.1"/>
    <property type="molecule type" value="Genomic_DNA"/>
</dbReference>
<sequence length="544" mass="60915">MLTPGTLACLGAILGVSSHLGYFIHGEHHMLAVRLFILLITSPLVTFALIYRLDENASMIIAVQKAAIALSSYVVSLTTSILIYRIAFHPLRKFPGPFTARLAKLSHVLRLLTKSDNYVQADRLHKNYGDIVRVGPNELSITIPDIIPMIYGPGSKCTKTAWYDVVGLPNKSLQLERDRVTHDKRRKVWDRAFSTKALRDYESRVVGHADTLVKQLQARSGQEVDASLWFNFYSFEVMGDLAFGCSFDMLTSGKKHHGLEALQEGMAPLGIITPLPWAIPIFQALPQPAGIDQWVEFSNKQILARKKYTPEKPDIMSWLIEAENEHIDPVVSDPRWLWGDTRLVIVAGSDTSSSALTHIFYHLAKEPHVVSKLREELAPIYTPGSETEVRDIQDAKYLNGIINEALRLHPPVPSGLLRQTPPEGIMVGDTFIPGGVTVSTPTWTIGRLESCYERAEEFLPERWVDRPELVLNKAVFMPFSLGTYSCIGKQLALMELRVVTARLVTQFNIAFAPGEDGTDLFEKTKDVFTLEVAPLRMVFTPRGR</sequence>
<keyword evidence="6 12" id="KW-0479">Metal-binding</keyword>
<comment type="similarity">
    <text evidence="3">Belongs to the cytochrome P450 family.</text>
</comment>
<keyword evidence="10 14" id="KW-0503">Monooxygenase</keyword>
<dbReference type="CDD" id="cd11061">
    <property type="entry name" value="CYP67-like"/>
    <property type="match status" value="1"/>
</dbReference>
<name>A0A2J6RVS7_HYAVF</name>
<evidence type="ECO:0000256" key="8">
    <source>
        <dbReference type="ARBA" id="ARBA00023002"/>
    </source>
</evidence>
<evidence type="ECO:0000313" key="14">
    <source>
        <dbReference type="EMBL" id="PMD42618.1"/>
    </source>
</evidence>
<gene>
    <name evidence="14" type="ORF">L207DRAFT_510850</name>
</gene>
<dbReference type="GO" id="GO:0004497">
    <property type="term" value="F:monooxygenase activity"/>
    <property type="evidence" value="ECO:0007669"/>
    <property type="project" value="UniProtKB-KW"/>
</dbReference>
<proteinExistence type="inferred from homology"/>
<evidence type="ECO:0000313" key="15">
    <source>
        <dbReference type="Proteomes" id="UP000235786"/>
    </source>
</evidence>
<evidence type="ECO:0000256" key="1">
    <source>
        <dbReference type="ARBA" id="ARBA00001971"/>
    </source>
</evidence>
<evidence type="ECO:0000256" key="11">
    <source>
        <dbReference type="ARBA" id="ARBA00023136"/>
    </source>
</evidence>
<accession>A0A2J6RVS7</accession>
<evidence type="ECO:0000256" key="6">
    <source>
        <dbReference type="ARBA" id="ARBA00022723"/>
    </source>
</evidence>
<dbReference type="GO" id="GO:1902181">
    <property type="term" value="P:verruculogen biosynthetic process"/>
    <property type="evidence" value="ECO:0007669"/>
    <property type="project" value="UniProtKB-ARBA"/>
</dbReference>
<keyword evidence="5 13" id="KW-0812">Transmembrane</keyword>
<organism evidence="14 15">
    <name type="scientific">Hyaloscypha variabilis (strain UAMH 11265 / GT02V1 / F)</name>
    <name type="common">Meliniomyces variabilis</name>
    <dbReference type="NCBI Taxonomy" id="1149755"/>
    <lineage>
        <taxon>Eukaryota</taxon>
        <taxon>Fungi</taxon>
        <taxon>Dikarya</taxon>
        <taxon>Ascomycota</taxon>
        <taxon>Pezizomycotina</taxon>
        <taxon>Leotiomycetes</taxon>
        <taxon>Helotiales</taxon>
        <taxon>Hyaloscyphaceae</taxon>
        <taxon>Hyaloscypha</taxon>
        <taxon>Hyaloscypha variabilis</taxon>
    </lineage>
</organism>
<dbReference type="GO" id="GO:0016020">
    <property type="term" value="C:membrane"/>
    <property type="evidence" value="ECO:0007669"/>
    <property type="project" value="UniProtKB-SubCell"/>
</dbReference>
<dbReference type="SUPFAM" id="SSF48264">
    <property type="entry name" value="Cytochrome P450"/>
    <property type="match status" value="1"/>
</dbReference>
<dbReference type="Gene3D" id="1.10.630.10">
    <property type="entry name" value="Cytochrome P450"/>
    <property type="match status" value="1"/>
</dbReference>
<dbReference type="AlphaFoldDB" id="A0A2J6RVS7"/>
<dbReference type="GO" id="GO:0020037">
    <property type="term" value="F:heme binding"/>
    <property type="evidence" value="ECO:0007669"/>
    <property type="project" value="InterPro"/>
</dbReference>
<feature type="transmembrane region" description="Helical" evidence="13">
    <location>
        <begin position="31"/>
        <end position="54"/>
    </location>
</feature>
<reference evidence="14 15" key="1">
    <citation type="submission" date="2016-04" db="EMBL/GenBank/DDBJ databases">
        <title>A degradative enzymes factory behind the ericoid mycorrhizal symbiosis.</title>
        <authorList>
            <consortium name="DOE Joint Genome Institute"/>
            <person name="Martino E."/>
            <person name="Morin E."/>
            <person name="Grelet G."/>
            <person name="Kuo A."/>
            <person name="Kohler A."/>
            <person name="Daghino S."/>
            <person name="Barry K."/>
            <person name="Choi C."/>
            <person name="Cichocki N."/>
            <person name="Clum A."/>
            <person name="Copeland A."/>
            <person name="Hainaut M."/>
            <person name="Haridas S."/>
            <person name="Labutti K."/>
            <person name="Lindquist E."/>
            <person name="Lipzen A."/>
            <person name="Khouja H.-R."/>
            <person name="Murat C."/>
            <person name="Ohm R."/>
            <person name="Olson A."/>
            <person name="Spatafora J."/>
            <person name="Veneault-Fourrey C."/>
            <person name="Henrissat B."/>
            <person name="Grigoriev I."/>
            <person name="Martin F."/>
            <person name="Perotto S."/>
        </authorList>
    </citation>
    <scope>NUCLEOTIDE SEQUENCE [LARGE SCALE GENOMIC DNA]</scope>
    <source>
        <strain evidence="14 15">F</strain>
    </source>
</reference>
<dbReference type="Proteomes" id="UP000235786">
    <property type="component" value="Unassembled WGS sequence"/>
</dbReference>
<keyword evidence="11 13" id="KW-0472">Membrane</keyword>
<dbReference type="STRING" id="1149755.A0A2J6RVS7"/>
<evidence type="ECO:0000256" key="10">
    <source>
        <dbReference type="ARBA" id="ARBA00023033"/>
    </source>
</evidence>
<feature type="transmembrane region" description="Helical" evidence="13">
    <location>
        <begin position="66"/>
        <end position="87"/>
    </location>
</feature>
<protein>
    <submittedName>
        <fullName evidence="14">Cytochrome P450 monooxygenase-like protein</fullName>
    </submittedName>
</protein>
<dbReference type="PRINTS" id="PR00385">
    <property type="entry name" value="P450"/>
</dbReference>
<comment type="cofactor">
    <cofactor evidence="1 12">
        <name>heme</name>
        <dbReference type="ChEBI" id="CHEBI:30413"/>
    </cofactor>
</comment>
<dbReference type="PANTHER" id="PTHR24305:SF187">
    <property type="entry name" value="P450, PUTATIVE (EUROFUNG)-RELATED"/>
    <property type="match status" value="1"/>
</dbReference>
<dbReference type="GO" id="GO:0016705">
    <property type="term" value="F:oxidoreductase activity, acting on paired donors, with incorporation or reduction of molecular oxygen"/>
    <property type="evidence" value="ECO:0007669"/>
    <property type="project" value="InterPro"/>
</dbReference>
<dbReference type="Pfam" id="PF00067">
    <property type="entry name" value="p450"/>
    <property type="match status" value="1"/>
</dbReference>
<evidence type="ECO:0000256" key="13">
    <source>
        <dbReference type="SAM" id="Phobius"/>
    </source>
</evidence>
<dbReference type="GO" id="GO:0005506">
    <property type="term" value="F:iron ion binding"/>
    <property type="evidence" value="ECO:0007669"/>
    <property type="project" value="InterPro"/>
</dbReference>
<keyword evidence="15" id="KW-1185">Reference proteome</keyword>
<feature type="binding site" description="axial binding residue" evidence="12">
    <location>
        <position position="486"/>
    </location>
    <ligand>
        <name>heme</name>
        <dbReference type="ChEBI" id="CHEBI:30413"/>
    </ligand>
    <ligandPart>
        <name>Fe</name>
        <dbReference type="ChEBI" id="CHEBI:18248"/>
    </ligandPart>
</feature>
<dbReference type="PANTHER" id="PTHR24305">
    <property type="entry name" value="CYTOCHROME P450"/>
    <property type="match status" value="1"/>
</dbReference>
<dbReference type="PRINTS" id="PR00463">
    <property type="entry name" value="EP450I"/>
</dbReference>
<evidence type="ECO:0000256" key="7">
    <source>
        <dbReference type="ARBA" id="ARBA00022989"/>
    </source>
</evidence>
<keyword evidence="8" id="KW-0560">Oxidoreductase</keyword>
<dbReference type="OrthoDB" id="6692864at2759"/>
<keyword evidence="4 12" id="KW-0349">Heme</keyword>
<evidence type="ECO:0000256" key="2">
    <source>
        <dbReference type="ARBA" id="ARBA00004370"/>
    </source>
</evidence>
<keyword evidence="7 13" id="KW-1133">Transmembrane helix</keyword>
<evidence type="ECO:0000256" key="3">
    <source>
        <dbReference type="ARBA" id="ARBA00010617"/>
    </source>
</evidence>
<dbReference type="InterPro" id="IPR036396">
    <property type="entry name" value="Cyt_P450_sf"/>
</dbReference>
<keyword evidence="9 12" id="KW-0408">Iron</keyword>